<dbReference type="OrthoDB" id="1820843at2759"/>
<proteinExistence type="predicted"/>
<dbReference type="Proteomes" id="UP000507245">
    <property type="component" value="Unassembled WGS sequence"/>
</dbReference>
<gene>
    <name evidence="1" type="ORF">CURHAP_LOCUS29328</name>
    <name evidence="2" type="ORF">CURHAP_LOCUS30163</name>
    <name evidence="3" type="ORF">ORAREDHAP_LOCUS29824</name>
</gene>
<accession>A0A6J5UXV6</accession>
<evidence type="ECO:0000313" key="1">
    <source>
        <dbReference type="EMBL" id="CAB4278438.1"/>
    </source>
</evidence>
<dbReference type="AlphaFoldDB" id="A0A6J5UXV6"/>
<protein>
    <submittedName>
        <fullName evidence="2">Uncharacterized protein</fullName>
    </submittedName>
</protein>
<name>A0A6J5UXV6_PRUAR</name>
<evidence type="ECO:0000313" key="5">
    <source>
        <dbReference type="Proteomes" id="UP000507245"/>
    </source>
</evidence>
<evidence type="ECO:0000313" key="2">
    <source>
        <dbReference type="EMBL" id="CAB4278668.1"/>
    </source>
</evidence>
<dbReference type="EMBL" id="CAEKKB010000004">
    <property type="protein sequence ID" value="CAB4309095.1"/>
    <property type="molecule type" value="Genomic_DNA"/>
</dbReference>
<reference evidence="5" key="1">
    <citation type="journal article" date="2020" name="Genome Biol.">
        <title>Gamete binning: chromosome-level and haplotype-resolved genome assembly enabled by high-throughput single-cell sequencing of gamete genomes.</title>
        <authorList>
            <person name="Campoy J.A."/>
            <person name="Sun H."/>
            <person name="Goel M."/>
            <person name="Jiao W.-B."/>
            <person name="Folz-Donahue K."/>
            <person name="Wang N."/>
            <person name="Rubio M."/>
            <person name="Liu C."/>
            <person name="Kukat C."/>
            <person name="Ruiz D."/>
            <person name="Huettel B."/>
            <person name="Schneeberger K."/>
        </authorList>
    </citation>
    <scope>NUCLEOTIDE SEQUENCE [LARGE SCALE GENOMIC DNA]</scope>
    <source>
        <strain evidence="5">cv. Rojo Pasion</strain>
    </source>
</reference>
<organism evidence="2 4">
    <name type="scientific">Prunus armeniaca</name>
    <name type="common">Apricot</name>
    <name type="synonym">Armeniaca vulgaris</name>
    <dbReference type="NCBI Taxonomy" id="36596"/>
    <lineage>
        <taxon>Eukaryota</taxon>
        <taxon>Viridiplantae</taxon>
        <taxon>Streptophyta</taxon>
        <taxon>Embryophyta</taxon>
        <taxon>Tracheophyta</taxon>
        <taxon>Spermatophyta</taxon>
        <taxon>Magnoliopsida</taxon>
        <taxon>eudicotyledons</taxon>
        <taxon>Gunneridae</taxon>
        <taxon>Pentapetalae</taxon>
        <taxon>rosids</taxon>
        <taxon>fabids</taxon>
        <taxon>Rosales</taxon>
        <taxon>Rosaceae</taxon>
        <taxon>Amygdaloideae</taxon>
        <taxon>Amygdaleae</taxon>
        <taxon>Prunus</taxon>
    </lineage>
</organism>
<evidence type="ECO:0000313" key="3">
    <source>
        <dbReference type="EMBL" id="CAB4309095.1"/>
    </source>
</evidence>
<dbReference type="Proteomes" id="UP000507222">
    <property type="component" value="Unassembled WGS sequence"/>
</dbReference>
<sequence>MTMTPTDFAAITGLRVGGKRLQYDFEMYKNKNKMMKLFGKPITDLLAGERRVPYESLCTPYWNKIPKDDKEANQIVRATLLDWLLIPK</sequence>
<evidence type="ECO:0000313" key="4">
    <source>
        <dbReference type="Proteomes" id="UP000507222"/>
    </source>
</evidence>
<dbReference type="EMBL" id="CAEKDK010000004">
    <property type="protein sequence ID" value="CAB4278438.1"/>
    <property type="molecule type" value="Genomic_DNA"/>
</dbReference>
<reference evidence="2 4" key="2">
    <citation type="submission" date="2020-05" db="EMBL/GenBank/DDBJ databases">
        <authorList>
            <person name="Campoy J."/>
            <person name="Schneeberger K."/>
            <person name="Spophaly S."/>
        </authorList>
    </citation>
    <scope>NUCLEOTIDE SEQUENCE [LARGE SCALE GENOMIC DNA]</scope>
    <source>
        <strain evidence="2">PruArmRojPasFocal</strain>
    </source>
</reference>
<dbReference type="EMBL" id="CAEKDK010000004">
    <property type="protein sequence ID" value="CAB4278668.1"/>
    <property type="molecule type" value="Genomic_DNA"/>
</dbReference>
<keyword evidence="5" id="KW-1185">Reference proteome</keyword>